<dbReference type="AlphaFoldDB" id="A0A318ERY8"/>
<feature type="domain" description="DUF6385" evidence="1">
    <location>
        <begin position="196"/>
        <end position="278"/>
    </location>
</feature>
<comment type="caution">
    <text evidence="2">The sequence shown here is derived from an EMBL/GenBank/DDBJ whole genome shotgun (WGS) entry which is preliminary data.</text>
</comment>
<evidence type="ECO:0000259" key="1">
    <source>
        <dbReference type="Pfam" id="PF19912"/>
    </source>
</evidence>
<name>A0A318ERY8_9FIRM</name>
<dbReference type="EMBL" id="QICS01000001">
    <property type="protein sequence ID" value="PXV95705.1"/>
    <property type="molecule type" value="Genomic_DNA"/>
</dbReference>
<proteinExistence type="predicted"/>
<evidence type="ECO:0000313" key="2">
    <source>
        <dbReference type="EMBL" id="PXV95705.1"/>
    </source>
</evidence>
<protein>
    <recommendedName>
        <fullName evidence="1">DUF6385 domain-containing protein</fullName>
    </recommendedName>
</protein>
<dbReference type="Proteomes" id="UP000247523">
    <property type="component" value="Unassembled WGS sequence"/>
</dbReference>
<dbReference type="Pfam" id="PF19912">
    <property type="entry name" value="DUF6385"/>
    <property type="match status" value="1"/>
</dbReference>
<dbReference type="InterPro" id="IPR045965">
    <property type="entry name" value="DUF6385"/>
</dbReference>
<sequence>MPGMPIFQDSPTQLKGQIYVEDSSNNVVPLQLDASSSLPISGEVSFAAGSDISTVSTVTTVGTITNDVPVINGTSAFTVGLASGTDLDTVSTVTTVGTITNDVSVVNGTSAFTVGLESGTDLDTVSTVTTVGTITNDVPVVNGTSALTVGLAAGSNLIGKVESQLVFTSVDSFGAETILTPQSVGIGATVSSSVQDISTESSFNWFIKNTGTIADQNITLIVELSPDQTNWVADTGTVISLDFGVSKMITVTNFLQYVRFTITGGTALTDVISCYQAQH</sequence>
<evidence type="ECO:0000313" key="3">
    <source>
        <dbReference type="Proteomes" id="UP000247523"/>
    </source>
</evidence>
<dbReference type="RefSeq" id="WP_110290110.1">
    <property type="nucleotide sequence ID" value="NZ_QICS01000001.1"/>
</dbReference>
<organism evidence="2 3">
    <name type="scientific">Lachnotalea glycerini</name>
    <dbReference type="NCBI Taxonomy" id="1763509"/>
    <lineage>
        <taxon>Bacteria</taxon>
        <taxon>Bacillati</taxon>
        <taxon>Bacillota</taxon>
        <taxon>Clostridia</taxon>
        <taxon>Lachnospirales</taxon>
        <taxon>Lachnospiraceae</taxon>
        <taxon>Lachnotalea</taxon>
    </lineage>
</organism>
<reference evidence="2 3" key="1">
    <citation type="submission" date="2018-05" db="EMBL/GenBank/DDBJ databases">
        <title>Genomic Encyclopedia of Type Strains, Phase IV (KMG-IV): sequencing the most valuable type-strain genomes for metagenomic binning, comparative biology and taxonomic classification.</title>
        <authorList>
            <person name="Goeker M."/>
        </authorList>
    </citation>
    <scope>NUCLEOTIDE SEQUENCE [LARGE SCALE GENOMIC DNA]</scope>
    <source>
        <strain evidence="2 3">DSM 28816</strain>
    </source>
</reference>
<accession>A0A318ERY8</accession>
<gene>
    <name evidence="2" type="ORF">C8E03_101335</name>
</gene>